<evidence type="ECO:0000313" key="2">
    <source>
        <dbReference type="Proteomes" id="UP000639643"/>
    </source>
</evidence>
<dbReference type="Proteomes" id="UP000639643">
    <property type="component" value="Unassembled WGS sequence"/>
</dbReference>
<feature type="non-terminal residue" evidence="1">
    <location>
        <position position="22"/>
    </location>
</feature>
<name>A0A8H6JAI4_9PEZI</name>
<dbReference type="EMBL" id="WIGM01000886">
    <property type="protein sequence ID" value="KAF6809579.1"/>
    <property type="molecule type" value="Genomic_DNA"/>
</dbReference>
<keyword evidence="2" id="KW-1185">Reference proteome</keyword>
<evidence type="ECO:0000313" key="1">
    <source>
        <dbReference type="EMBL" id="KAF6809579.1"/>
    </source>
</evidence>
<proteinExistence type="predicted"/>
<organism evidence="1 2">
    <name type="scientific">Colletotrichum musicola</name>
    <dbReference type="NCBI Taxonomy" id="2175873"/>
    <lineage>
        <taxon>Eukaryota</taxon>
        <taxon>Fungi</taxon>
        <taxon>Dikarya</taxon>
        <taxon>Ascomycota</taxon>
        <taxon>Pezizomycotina</taxon>
        <taxon>Sordariomycetes</taxon>
        <taxon>Hypocreomycetidae</taxon>
        <taxon>Glomerellales</taxon>
        <taxon>Glomerellaceae</taxon>
        <taxon>Colletotrichum</taxon>
        <taxon>Colletotrichum orchidearum species complex</taxon>
    </lineage>
</organism>
<accession>A0A8H6JAI4</accession>
<dbReference type="AlphaFoldDB" id="A0A8H6JAI4"/>
<sequence length="22" mass="2491">MNRKLNRIVNKQSSFISADGLV</sequence>
<protein>
    <submittedName>
        <fullName evidence="1">Uncharacterized protein</fullName>
    </submittedName>
</protein>
<gene>
    <name evidence="1" type="ORF">CMUS01_13659</name>
</gene>
<comment type="caution">
    <text evidence="1">The sequence shown here is derived from an EMBL/GenBank/DDBJ whole genome shotgun (WGS) entry which is preliminary data.</text>
</comment>
<reference evidence="1" key="1">
    <citation type="journal article" date="2020" name="Phytopathology">
        <title>Genome Sequence Resources of Colletotrichum truncatum, C. plurivorum, C. musicola, and C. sojae: Four Species Pathogenic to Soybean (Glycine max).</title>
        <authorList>
            <person name="Rogerio F."/>
            <person name="Boufleur T.R."/>
            <person name="Ciampi-Guillardi M."/>
            <person name="Sukno S.A."/>
            <person name="Thon M.R."/>
            <person name="Massola Junior N.S."/>
            <person name="Baroncelli R."/>
        </authorList>
    </citation>
    <scope>NUCLEOTIDE SEQUENCE</scope>
    <source>
        <strain evidence="1">LFN0074</strain>
    </source>
</reference>